<name>A0A6P6UTQ8_COFAR</name>
<dbReference type="InterPro" id="IPR011990">
    <property type="entry name" value="TPR-like_helical_dom_sf"/>
</dbReference>
<dbReference type="NCBIfam" id="TIGR00756">
    <property type="entry name" value="PPR"/>
    <property type="match status" value="9"/>
</dbReference>
<dbReference type="Pfam" id="PF01535">
    <property type="entry name" value="PPR"/>
    <property type="match status" value="6"/>
</dbReference>
<evidence type="ECO:0000256" key="1">
    <source>
        <dbReference type="ARBA" id="ARBA00006643"/>
    </source>
</evidence>
<proteinExistence type="inferred from homology"/>
<feature type="repeat" description="PPR" evidence="3">
    <location>
        <begin position="275"/>
        <end position="309"/>
    </location>
</feature>
<feature type="repeat" description="PPR" evidence="3">
    <location>
        <begin position="482"/>
        <end position="516"/>
    </location>
</feature>
<evidence type="ECO:0000256" key="2">
    <source>
        <dbReference type="ARBA" id="ARBA00022737"/>
    </source>
</evidence>
<feature type="repeat" description="PPR" evidence="3">
    <location>
        <begin position="310"/>
        <end position="344"/>
    </location>
</feature>
<organism evidence="5 6">
    <name type="scientific">Coffea arabica</name>
    <name type="common">Arabian coffee</name>
    <dbReference type="NCBI Taxonomy" id="13443"/>
    <lineage>
        <taxon>Eukaryota</taxon>
        <taxon>Viridiplantae</taxon>
        <taxon>Streptophyta</taxon>
        <taxon>Embryophyta</taxon>
        <taxon>Tracheophyta</taxon>
        <taxon>Spermatophyta</taxon>
        <taxon>Magnoliopsida</taxon>
        <taxon>eudicotyledons</taxon>
        <taxon>Gunneridae</taxon>
        <taxon>Pentapetalae</taxon>
        <taxon>asterids</taxon>
        <taxon>lamiids</taxon>
        <taxon>Gentianales</taxon>
        <taxon>Rubiaceae</taxon>
        <taxon>Ixoroideae</taxon>
        <taxon>Gardenieae complex</taxon>
        <taxon>Bertiereae - Coffeeae clade</taxon>
        <taxon>Coffeeae</taxon>
        <taxon>Coffea</taxon>
    </lineage>
</organism>
<evidence type="ECO:0000313" key="5">
    <source>
        <dbReference type="Proteomes" id="UP001652660"/>
    </source>
</evidence>
<dbReference type="Pfam" id="PF13041">
    <property type="entry name" value="PPR_2"/>
    <property type="match status" value="4"/>
</dbReference>
<dbReference type="PROSITE" id="PS51375">
    <property type="entry name" value="PPR"/>
    <property type="match status" value="9"/>
</dbReference>
<protein>
    <submittedName>
        <fullName evidence="6">Pentatricopeptide repeat-containing protein At1g19720 isoform X1</fullName>
    </submittedName>
</protein>
<evidence type="ECO:0000313" key="6">
    <source>
        <dbReference type="RefSeq" id="XP_027094064.2"/>
    </source>
</evidence>
<dbReference type="Proteomes" id="UP001652660">
    <property type="component" value="Chromosome 10c"/>
</dbReference>
<feature type="repeat" description="PPR" evidence="3">
    <location>
        <begin position="138"/>
        <end position="173"/>
    </location>
</feature>
<dbReference type="GO" id="GO:0008270">
    <property type="term" value="F:zinc ion binding"/>
    <property type="evidence" value="ECO:0007669"/>
    <property type="project" value="InterPro"/>
</dbReference>
<dbReference type="OrthoDB" id="185373at2759"/>
<reference evidence="6" key="2">
    <citation type="submission" date="2025-08" db="UniProtKB">
        <authorList>
            <consortium name="RefSeq"/>
        </authorList>
    </citation>
    <scope>IDENTIFICATION</scope>
    <source>
        <tissue evidence="6">Leaves</tissue>
    </source>
</reference>
<comment type="similarity">
    <text evidence="1">Belongs to the PPR family. PCMP-H subfamily.</text>
</comment>
<evidence type="ECO:0000256" key="3">
    <source>
        <dbReference type="PROSITE-ProRule" id="PRU00708"/>
    </source>
</evidence>
<dbReference type="GO" id="GO:0003723">
    <property type="term" value="F:RNA binding"/>
    <property type="evidence" value="ECO:0007669"/>
    <property type="project" value="InterPro"/>
</dbReference>
<feature type="repeat" description="PPR" evidence="3">
    <location>
        <begin position="107"/>
        <end position="137"/>
    </location>
</feature>
<dbReference type="InterPro" id="IPR032867">
    <property type="entry name" value="DYW_dom"/>
</dbReference>
<feature type="domain" description="DYW" evidence="4">
    <location>
        <begin position="805"/>
        <end position="886"/>
    </location>
</feature>
<keyword evidence="2" id="KW-0677">Repeat</keyword>
<dbReference type="InterPro" id="IPR046960">
    <property type="entry name" value="PPR_At4g14850-like_plant"/>
</dbReference>
<feature type="repeat" description="PPR" evidence="3">
    <location>
        <begin position="411"/>
        <end position="445"/>
    </location>
</feature>
<dbReference type="GO" id="GO:0009451">
    <property type="term" value="P:RNA modification"/>
    <property type="evidence" value="ECO:0007669"/>
    <property type="project" value="InterPro"/>
</dbReference>
<reference evidence="5" key="1">
    <citation type="journal article" date="2025" name="Foods">
        <title>Unveiling the Microbial Signatures of Arabica Coffee Cherries: Insights into Ripeness Specific Diversity, Functional Traits, and Implications for Quality and Safety.</title>
        <authorList>
            <consortium name="RefSeq"/>
            <person name="Tenea G.N."/>
            <person name="Cifuentes V."/>
            <person name="Reyes P."/>
            <person name="Cevallos-Vallejos M."/>
        </authorList>
    </citation>
    <scope>NUCLEOTIDE SEQUENCE [LARGE SCALE GENOMIC DNA]</scope>
</reference>
<dbReference type="Gene3D" id="1.25.40.10">
    <property type="entry name" value="Tetratricopeptide repeat domain"/>
    <property type="match status" value="4"/>
</dbReference>
<accession>A0A6P6UTQ8</accession>
<keyword evidence="5" id="KW-1185">Reference proteome</keyword>
<evidence type="ECO:0000259" key="4">
    <source>
        <dbReference type="Pfam" id="PF14432"/>
    </source>
</evidence>
<feature type="repeat" description="PPR" evidence="3">
    <location>
        <begin position="583"/>
        <end position="617"/>
    </location>
</feature>
<dbReference type="GeneID" id="113714436"/>
<sequence>MEGTILPCKTVTPKFPEISQNPVKSRLPFKNIPRNAHLTIMDAHLTYLCRNGRLTEAIASLDSIAQCGSMVSAKTFSYLIQSCVDSQSIHLGRKLHTRMKHLLKDLDPFTETKIVGMYAKCGSLEDAYKMFDEMSERNLYAWSAMIGACTRERKWDEVVVLFYLMMMEDGIVPDEFLFPKILQACGNSGDVETGRLIHGIVIKCGMNFQLRVNNAILAVYAKCGFSDLAKRFFGSMVLKDTVSWNSIITGYCQKGELEKARRFFELMREEGFEPSLVTWNILISSYSQLGKYDVVMEMMVEMQSCGILPDVFTWTCLISGFAQFNRKTEALECFEKMLLAGVQPNEVTLISLLSMYASLKDLKKGRELHAWALKAGFGENLLVGNSLVDMYSKCAKVEAARQVFDMMSARDMYTWNSMIGGYCQAGYCGKAHDLFRKMRESDVEPTVITWNTLISGYMQNGDDDQAMDLFQRMEKDGHIKQDTASWNALIAGYLLTGNKDKALGIFRQMQSLCVKPNSFTILSILPACSNLIAAKKVKELHCCVLRRNLDCELSVANSLIDTFAKSGNIKYSRTIFNSLLAKDIITWNTLIAGYVIHGRAVDAIELFNDMSHTELKPNRGTFVSMISAYGLARMVGEGNRIFSRMIEEHHISPCLDHCAAMVNLFGRSGMLEDAVDFINNMTIEPNSSIWAALLTASRVHGNIELAVYAGERLLELEPENALIYQLVLQLYALSGIPEDSFKAKEPRKMKDAKECLGWSWIEDENTVQSFVGGSQCQQINWVMHSWIKRMAPKSKRSDLSNGLPVEEEESEALSGVHSEKLAFAFALSKSSSASICMRVVKNMRMCKGCHETAKFISNTYRREIYLCDSKCLHHFRDGHCSCNDYW</sequence>
<dbReference type="Pfam" id="PF14432">
    <property type="entry name" value="DYW_deaminase"/>
    <property type="match status" value="1"/>
</dbReference>
<dbReference type="InterPro" id="IPR002885">
    <property type="entry name" value="PPR_rpt"/>
</dbReference>
<feature type="repeat" description="PPR" evidence="3">
    <location>
        <begin position="446"/>
        <end position="480"/>
    </location>
</feature>
<dbReference type="RefSeq" id="XP_027094064.2">
    <property type="nucleotide sequence ID" value="XM_027238263.2"/>
</dbReference>
<gene>
    <name evidence="6" type="primary">LOC113714436</name>
</gene>
<feature type="repeat" description="PPR" evidence="3">
    <location>
        <begin position="240"/>
        <end position="274"/>
    </location>
</feature>
<dbReference type="SUPFAM" id="SSF81901">
    <property type="entry name" value="HCP-like"/>
    <property type="match status" value="1"/>
</dbReference>
<dbReference type="PANTHER" id="PTHR47926">
    <property type="entry name" value="PENTATRICOPEPTIDE REPEAT-CONTAINING PROTEIN"/>
    <property type="match status" value="1"/>
</dbReference>